<dbReference type="EMBL" id="CP000510">
    <property type="protein sequence ID" value="ABM04646.1"/>
    <property type="molecule type" value="Genomic_DNA"/>
</dbReference>
<protein>
    <submittedName>
        <fullName evidence="6">Membrane bound O-acyl transferase, MBOAT family protein</fullName>
    </submittedName>
</protein>
<evidence type="ECO:0000256" key="1">
    <source>
        <dbReference type="ARBA" id="ARBA00004141"/>
    </source>
</evidence>
<dbReference type="KEGG" id="pin:Ping_2944"/>
<organism evidence="6 7">
    <name type="scientific">Psychromonas ingrahamii (strain DSM 17664 / CCUG 51855 / 37)</name>
    <dbReference type="NCBI Taxonomy" id="357804"/>
    <lineage>
        <taxon>Bacteria</taxon>
        <taxon>Pseudomonadati</taxon>
        <taxon>Pseudomonadota</taxon>
        <taxon>Gammaproteobacteria</taxon>
        <taxon>Alteromonadales</taxon>
        <taxon>Psychromonadaceae</taxon>
        <taxon>Psychromonas</taxon>
    </lineage>
</organism>
<feature type="transmembrane region" description="Helical" evidence="5">
    <location>
        <begin position="81"/>
        <end position="98"/>
    </location>
</feature>
<dbReference type="InterPro" id="IPR004299">
    <property type="entry name" value="MBOAT_fam"/>
</dbReference>
<reference evidence="6 7" key="1">
    <citation type="submission" date="2007-01" db="EMBL/GenBank/DDBJ databases">
        <title>Complete sequence of Psychromonas ingrahamii 37.</title>
        <authorList>
            <consortium name="US DOE Joint Genome Institute"/>
            <person name="Copeland A."/>
            <person name="Lucas S."/>
            <person name="Lapidus A."/>
            <person name="Barry K."/>
            <person name="Detter J.C."/>
            <person name="Glavina del Rio T."/>
            <person name="Hammon N."/>
            <person name="Israni S."/>
            <person name="Dalin E."/>
            <person name="Tice H."/>
            <person name="Pitluck S."/>
            <person name="Thompson L.S."/>
            <person name="Brettin T."/>
            <person name="Bruce D."/>
            <person name="Han C."/>
            <person name="Tapia R."/>
            <person name="Schmutz J."/>
            <person name="Larimer F."/>
            <person name="Land M."/>
            <person name="Hauser L."/>
            <person name="Kyrpides N."/>
            <person name="Ivanova N."/>
            <person name="Staley J."/>
            <person name="Richardson P."/>
        </authorList>
    </citation>
    <scope>NUCLEOTIDE SEQUENCE [LARGE SCALE GENOMIC DNA]</scope>
    <source>
        <strain evidence="6 7">37</strain>
    </source>
</reference>
<feature type="transmembrane region" description="Helical" evidence="5">
    <location>
        <begin position="137"/>
        <end position="154"/>
    </location>
</feature>
<dbReference type="AlphaFoldDB" id="A1SYT1"/>
<feature type="transmembrane region" description="Helical" evidence="5">
    <location>
        <begin position="52"/>
        <end position="69"/>
    </location>
</feature>
<evidence type="ECO:0000256" key="4">
    <source>
        <dbReference type="ARBA" id="ARBA00023136"/>
    </source>
</evidence>
<name>A1SYT1_PSYIN</name>
<keyword evidence="3 5" id="KW-1133">Transmembrane helix</keyword>
<sequence length="403" mass="45949">MMYFQNSYAWVIACILLVVVSGSFEVEKLLVPLLAVLAFTFFNTIYQLPYLQYLLFFSISVASLLGFTENLTGSHAESSNVLLYGLSFYTASMAYLITQNKLNYQSVLSVSNPLLLSTGPIALYFKRISYKSLRQRIEYYVPFIIVGTFMFQIVGSPLTEFFFLIDKRDIVSSLIFAAIFELFVYVNFCGLSLLIYGVFGVLGFRIPLNFRQPFSSSNIIEFWKGWHTSLSQVLKVLFYNPMRKKYSLLSALLVVYVASAMWHGVTFNFLLWGLFHAFFFWLTIKILKQKNSLLPLLLLPIIIVVGRLIFADSNTARLLDKLTFSFDGFGVIDALLTVPSQSLVSLLFGILIVACEFIFKKSKIMQKRNYKFLRTPMSLFILCTLGILFASNVGVDYAVYGQR</sequence>
<dbReference type="GO" id="GO:0016020">
    <property type="term" value="C:membrane"/>
    <property type="evidence" value="ECO:0007669"/>
    <property type="project" value="UniProtKB-SubCell"/>
</dbReference>
<comment type="subcellular location">
    <subcellularLocation>
        <location evidence="1">Membrane</location>
        <topology evidence="1">Multi-pass membrane protein</topology>
    </subcellularLocation>
</comment>
<dbReference type="Pfam" id="PF03062">
    <property type="entry name" value="MBOAT"/>
    <property type="match status" value="1"/>
</dbReference>
<feature type="transmembrane region" description="Helical" evidence="5">
    <location>
        <begin position="246"/>
        <end position="263"/>
    </location>
</feature>
<keyword evidence="4 5" id="KW-0472">Membrane</keyword>
<keyword evidence="7" id="KW-1185">Reference proteome</keyword>
<evidence type="ECO:0000313" key="6">
    <source>
        <dbReference type="EMBL" id="ABM04646.1"/>
    </source>
</evidence>
<feature type="transmembrane region" description="Helical" evidence="5">
    <location>
        <begin position="174"/>
        <end position="202"/>
    </location>
</feature>
<feature type="transmembrane region" description="Helical" evidence="5">
    <location>
        <begin position="6"/>
        <end position="24"/>
    </location>
</feature>
<proteinExistence type="predicted"/>
<feature type="transmembrane region" description="Helical" evidence="5">
    <location>
        <begin position="294"/>
        <end position="311"/>
    </location>
</feature>
<feature type="transmembrane region" description="Helical" evidence="5">
    <location>
        <begin position="269"/>
        <end position="287"/>
    </location>
</feature>
<dbReference type="eggNOG" id="COG1696">
    <property type="taxonomic scope" value="Bacteria"/>
</dbReference>
<evidence type="ECO:0000313" key="7">
    <source>
        <dbReference type="Proteomes" id="UP000000639"/>
    </source>
</evidence>
<dbReference type="HOGENOM" id="CLU_672246_0_0_6"/>
<dbReference type="GO" id="GO:0016740">
    <property type="term" value="F:transferase activity"/>
    <property type="evidence" value="ECO:0007669"/>
    <property type="project" value="UniProtKB-KW"/>
</dbReference>
<feature type="transmembrane region" description="Helical" evidence="5">
    <location>
        <begin position="104"/>
        <end position="125"/>
    </location>
</feature>
<evidence type="ECO:0000256" key="5">
    <source>
        <dbReference type="SAM" id="Phobius"/>
    </source>
</evidence>
<evidence type="ECO:0000256" key="3">
    <source>
        <dbReference type="ARBA" id="ARBA00022989"/>
    </source>
</evidence>
<gene>
    <name evidence="6" type="ordered locus">Ping_2944</name>
</gene>
<keyword evidence="2 5" id="KW-0812">Transmembrane</keyword>
<accession>A1SYT1</accession>
<dbReference type="Proteomes" id="UP000000639">
    <property type="component" value="Chromosome"/>
</dbReference>
<feature type="transmembrane region" description="Helical" evidence="5">
    <location>
        <begin position="331"/>
        <end position="359"/>
    </location>
</feature>
<feature type="transmembrane region" description="Helical" evidence="5">
    <location>
        <begin position="379"/>
        <end position="400"/>
    </location>
</feature>
<keyword evidence="6" id="KW-0808">Transferase</keyword>
<dbReference type="STRING" id="357804.Ping_2944"/>
<evidence type="ECO:0000256" key="2">
    <source>
        <dbReference type="ARBA" id="ARBA00022692"/>
    </source>
</evidence>